<keyword evidence="2" id="KW-1185">Reference proteome</keyword>
<dbReference type="RefSeq" id="XP_067520805.1">
    <property type="nucleotide sequence ID" value="XM_067664704.1"/>
</dbReference>
<evidence type="ECO:0000313" key="2">
    <source>
        <dbReference type="Proteomes" id="UP000009138"/>
    </source>
</evidence>
<dbReference type="VEuPathDB" id="FungiDB:RO3G_10119"/>
<protein>
    <submittedName>
        <fullName evidence="1">Uncharacterized protein</fullName>
    </submittedName>
</protein>
<reference evidence="1 2" key="1">
    <citation type="journal article" date="2009" name="PLoS Genet.">
        <title>Genomic analysis of the basal lineage fungus Rhizopus oryzae reveals a whole-genome duplication.</title>
        <authorList>
            <person name="Ma L.-J."/>
            <person name="Ibrahim A.S."/>
            <person name="Skory C."/>
            <person name="Grabherr M.G."/>
            <person name="Burger G."/>
            <person name="Butler M."/>
            <person name="Elias M."/>
            <person name="Idnurm A."/>
            <person name="Lang B.F."/>
            <person name="Sone T."/>
            <person name="Abe A."/>
            <person name="Calvo S.E."/>
            <person name="Corrochano L.M."/>
            <person name="Engels R."/>
            <person name="Fu J."/>
            <person name="Hansberg W."/>
            <person name="Kim J.-M."/>
            <person name="Kodira C.D."/>
            <person name="Koehrsen M.J."/>
            <person name="Liu B."/>
            <person name="Miranda-Saavedra D."/>
            <person name="O'Leary S."/>
            <person name="Ortiz-Castellanos L."/>
            <person name="Poulter R."/>
            <person name="Rodriguez-Romero J."/>
            <person name="Ruiz-Herrera J."/>
            <person name="Shen Y.-Q."/>
            <person name="Zeng Q."/>
            <person name="Galagan J."/>
            <person name="Birren B.W."/>
            <person name="Cuomo C.A."/>
            <person name="Wickes B.L."/>
        </authorList>
    </citation>
    <scope>NUCLEOTIDE SEQUENCE [LARGE SCALE GENOMIC DNA]</scope>
    <source>
        <strain evidence="2">RA 99-880 / ATCC MYA-4621 / FGSC 9543 / NRRL 43880</strain>
    </source>
</reference>
<sequence>MCIPKANGGLVKVQFGWLIIFSDDRHAEMHSFTEAKVDNNVHVAFMFKTESVT</sequence>
<dbReference type="AlphaFoldDB" id="I1CAC9"/>
<proteinExistence type="predicted"/>
<gene>
    <name evidence="1" type="ORF">RO3G_10119</name>
</gene>
<accession>I1CAC9</accession>
<name>I1CAC9_RHIO9</name>
<organism evidence="1 2">
    <name type="scientific">Rhizopus delemar (strain RA 99-880 / ATCC MYA-4621 / FGSC 9543 / NRRL 43880)</name>
    <name type="common">Mucormycosis agent</name>
    <name type="synonym">Rhizopus arrhizus var. delemar</name>
    <dbReference type="NCBI Taxonomy" id="246409"/>
    <lineage>
        <taxon>Eukaryota</taxon>
        <taxon>Fungi</taxon>
        <taxon>Fungi incertae sedis</taxon>
        <taxon>Mucoromycota</taxon>
        <taxon>Mucoromycotina</taxon>
        <taxon>Mucoromycetes</taxon>
        <taxon>Mucorales</taxon>
        <taxon>Mucorineae</taxon>
        <taxon>Rhizopodaceae</taxon>
        <taxon>Rhizopus</taxon>
    </lineage>
</organism>
<dbReference type="EMBL" id="CH476738">
    <property type="protein sequence ID" value="EIE85409.1"/>
    <property type="molecule type" value="Genomic_DNA"/>
</dbReference>
<dbReference type="GeneID" id="93617085"/>
<dbReference type="Proteomes" id="UP000009138">
    <property type="component" value="Unassembled WGS sequence"/>
</dbReference>
<evidence type="ECO:0000313" key="1">
    <source>
        <dbReference type="EMBL" id="EIE85409.1"/>
    </source>
</evidence>
<dbReference type="InParanoid" id="I1CAC9"/>